<organism evidence="1">
    <name type="scientific">marine sediment metagenome</name>
    <dbReference type="NCBI Taxonomy" id="412755"/>
    <lineage>
        <taxon>unclassified sequences</taxon>
        <taxon>metagenomes</taxon>
        <taxon>ecological metagenomes</taxon>
    </lineage>
</organism>
<protein>
    <submittedName>
        <fullName evidence="1">Uncharacterized protein</fullName>
    </submittedName>
</protein>
<accession>A0A0F9XEM6</accession>
<dbReference type="AlphaFoldDB" id="A0A0F9XEM6"/>
<evidence type="ECO:0000313" key="1">
    <source>
        <dbReference type="EMBL" id="KKN97476.1"/>
    </source>
</evidence>
<comment type="caution">
    <text evidence="1">The sequence shown here is derived from an EMBL/GenBank/DDBJ whole genome shotgun (WGS) entry which is preliminary data.</text>
</comment>
<gene>
    <name evidence="1" type="ORF">LCGC14_0155950</name>
</gene>
<sequence length="85" mass="9345">MTAQVNVATPIDPDEMHDQATVAVEYASWTESLAAAIQSAIRDGFPLRAKDLAGVMQYVAEHQVSLFEGYAREISEKHGLSEQRP</sequence>
<dbReference type="EMBL" id="LAZR01000057">
    <property type="protein sequence ID" value="KKN97476.1"/>
    <property type="molecule type" value="Genomic_DNA"/>
</dbReference>
<name>A0A0F9XEM6_9ZZZZ</name>
<reference evidence="1" key="1">
    <citation type="journal article" date="2015" name="Nature">
        <title>Complex archaea that bridge the gap between prokaryotes and eukaryotes.</title>
        <authorList>
            <person name="Spang A."/>
            <person name="Saw J.H."/>
            <person name="Jorgensen S.L."/>
            <person name="Zaremba-Niedzwiedzka K."/>
            <person name="Martijn J."/>
            <person name="Lind A.E."/>
            <person name="van Eijk R."/>
            <person name="Schleper C."/>
            <person name="Guy L."/>
            <person name="Ettema T.J."/>
        </authorList>
    </citation>
    <scope>NUCLEOTIDE SEQUENCE</scope>
</reference>
<proteinExistence type="predicted"/>